<feature type="compositionally biased region" description="Acidic residues" evidence="1">
    <location>
        <begin position="147"/>
        <end position="166"/>
    </location>
</feature>
<evidence type="ECO:0000313" key="2">
    <source>
        <dbReference type="EMBL" id="KAL0257744.1"/>
    </source>
</evidence>
<dbReference type="GeneID" id="92010992"/>
<keyword evidence="3" id="KW-1185">Reference proteome</keyword>
<evidence type="ECO:0000256" key="1">
    <source>
        <dbReference type="SAM" id="MobiDB-lite"/>
    </source>
</evidence>
<reference evidence="2 3" key="1">
    <citation type="submission" date="2024-02" db="EMBL/GenBank/DDBJ databases">
        <title>De novo assembly and annotation of 12 fungi associated with fruit tree decline syndrome in Ontario, Canada.</title>
        <authorList>
            <person name="Sulman M."/>
            <person name="Ellouze W."/>
            <person name="Ilyukhin E."/>
        </authorList>
    </citation>
    <scope>NUCLEOTIDE SEQUENCE [LARGE SCALE GENOMIC DNA]</scope>
    <source>
        <strain evidence="2 3">FDS-637</strain>
    </source>
</reference>
<comment type="caution">
    <text evidence="2">The sequence shown here is derived from an EMBL/GenBank/DDBJ whole genome shotgun (WGS) entry which is preliminary data.</text>
</comment>
<proteinExistence type="predicted"/>
<feature type="compositionally biased region" description="Basic and acidic residues" evidence="1">
    <location>
        <begin position="24"/>
        <end position="48"/>
    </location>
</feature>
<evidence type="ECO:0000313" key="3">
    <source>
        <dbReference type="Proteomes" id="UP001430584"/>
    </source>
</evidence>
<dbReference type="EMBL" id="JAJVCZ030000007">
    <property type="protein sequence ID" value="KAL0257744.1"/>
    <property type="molecule type" value="Genomic_DNA"/>
</dbReference>
<dbReference type="RefSeq" id="XP_066630773.1">
    <property type="nucleotide sequence ID" value="XM_066778336.1"/>
</dbReference>
<name>A0ABR3CAV3_9PEZI</name>
<organism evidence="2 3">
    <name type="scientific">Diplodia seriata</name>
    <dbReference type="NCBI Taxonomy" id="420778"/>
    <lineage>
        <taxon>Eukaryota</taxon>
        <taxon>Fungi</taxon>
        <taxon>Dikarya</taxon>
        <taxon>Ascomycota</taxon>
        <taxon>Pezizomycotina</taxon>
        <taxon>Dothideomycetes</taxon>
        <taxon>Dothideomycetes incertae sedis</taxon>
        <taxon>Botryosphaeriales</taxon>
        <taxon>Botryosphaeriaceae</taxon>
        <taxon>Diplodia</taxon>
    </lineage>
</organism>
<gene>
    <name evidence="2" type="ORF">SLS55_006907</name>
</gene>
<feature type="compositionally biased region" description="Acidic residues" evidence="1">
    <location>
        <begin position="113"/>
        <end position="124"/>
    </location>
</feature>
<sequence length="218" mass="23912">MSDGADDTRSHCSDAGTDSEYDEAEHLDARVADAEPQEGETKIKREPGFGEDDDLQLLLREEGRLTREEIVAAVDTKMSRWVCLLIGYCPQYEMILDNVPAEATANGVGYNEPSEDEASNDEEICSNPDTEHGGTGQDTESERESESMASDEGEDEDADEDEDEEGAPALASTEGDGLDDLLADAGEMARDEIVEAVNKKLHSWVNVLWLLPERLENN</sequence>
<accession>A0ABR3CAV3</accession>
<feature type="compositionally biased region" description="Basic and acidic residues" evidence="1">
    <location>
        <begin position="1"/>
        <end position="12"/>
    </location>
</feature>
<dbReference type="Proteomes" id="UP001430584">
    <property type="component" value="Unassembled WGS sequence"/>
</dbReference>
<protein>
    <submittedName>
        <fullName evidence="2">Uncharacterized protein</fullName>
    </submittedName>
</protein>
<feature type="region of interest" description="Disordered" evidence="1">
    <location>
        <begin position="1"/>
        <end position="50"/>
    </location>
</feature>
<feature type="region of interest" description="Disordered" evidence="1">
    <location>
        <begin position="106"/>
        <end position="184"/>
    </location>
</feature>